<proteinExistence type="predicted"/>
<keyword evidence="3" id="KW-0489">Methyltransferase</keyword>
<dbReference type="Pfam" id="PF01135">
    <property type="entry name" value="PCMT"/>
    <property type="match status" value="1"/>
</dbReference>
<dbReference type="NCBIfam" id="TIGR02469">
    <property type="entry name" value="CbiT"/>
    <property type="match status" value="1"/>
</dbReference>
<keyword evidence="5" id="KW-0949">S-adenosyl-L-methionine</keyword>
<dbReference type="Pfam" id="PF00590">
    <property type="entry name" value="TP_methylase"/>
    <property type="match status" value="1"/>
</dbReference>
<dbReference type="EMBL" id="DVMH01000027">
    <property type="protein sequence ID" value="HIU10628.1"/>
    <property type="molecule type" value="Genomic_DNA"/>
</dbReference>
<evidence type="ECO:0000313" key="8">
    <source>
        <dbReference type="Proteomes" id="UP000824124"/>
    </source>
</evidence>
<feature type="domain" description="Tetrapyrrole methylase" evidence="6">
    <location>
        <begin position="7"/>
        <end position="186"/>
    </location>
</feature>
<dbReference type="GO" id="GO:0009236">
    <property type="term" value="P:cobalamin biosynthetic process"/>
    <property type="evidence" value="ECO:0007669"/>
    <property type="project" value="UniProtKB-KW"/>
</dbReference>
<dbReference type="InterPro" id="IPR050714">
    <property type="entry name" value="Cobalamin_biosynth_MTase"/>
</dbReference>
<evidence type="ECO:0000256" key="2">
    <source>
        <dbReference type="ARBA" id="ARBA00022573"/>
    </source>
</evidence>
<dbReference type="AlphaFoldDB" id="A0A9D1HMG3"/>
<dbReference type="Gene3D" id="3.40.50.150">
    <property type="entry name" value="Vaccinia Virus protein VP39"/>
    <property type="match status" value="1"/>
</dbReference>
<protein>
    <submittedName>
        <fullName evidence="7">Precorrin-6y C5,15-methyltransferase (Decarboxylating) subunit CbiE</fullName>
    </submittedName>
</protein>
<dbReference type="PANTHER" id="PTHR43182">
    <property type="entry name" value="COBALT-PRECORRIN-6B C(15)-METHYLTRANSFERASE (DECARBOXYLATING)"/>
    <property type="match status" value="1"/>
</dbReference>
<dbReference type="InterPro" id="IPR012818">
    <property type="entry name" value="CbiE"/>
</dbReference>
<keyword evidence="4" id="KW-0808">Transferase</keyword>
<evidence type="ECO:0000313" key="7">
    <source>
        <dbReference type="EMBL" id="HIU10628.1"/>
    </source>
</evidence>
<dbReference type="InterPro" id="IPR014777">
    <property type="entry name" value="4pyrrole_Mease_sub1"/>
</dbReference>
<dbReference type="SUPFAM" id="SSF53335">
    <property type="entry name" value="S-adenosyl-L-methionine-dependent methyltransferases"/>
    <property type="match status" value="1"/>
</dbReference>
<name>A0A9D1HMG3_9FIRM</name>
<dbReference type="GO" id="GO:0008276">
    <property type="term" value="F:protein methyltransferase activity"/>
    <property type="evidence" value="ECO:0007669"/>
    <property type="project" value="InterPro"/>
</dbReference>
<reference evidence="7" key="2">
    <citation type="journal article" date="2021" name="PeerJ">
        <title>Extensive microbial diversity within the chicken gut microbiome revealed by metagenomics and culture.</title>
        <authorList>
            <person name="Gilroy R."/>
            <person name="Ravi A."/>
            <person name="Getino M."/>
            <person name="Pursley I."/>
            <person name="Horton D.L."/>
            <person name="Alikhan N.F."/>
            <person name="Baker D."/>
            <person name="Gharbi K."/>
            <person name="Hall N."/>
            <person name="Watson M."/>
            <person name="Adriaenssens E.M."/>
            <person name="Foster-Nyarko E."/>
            <person name="Jarju S."/>
            <person name="Secka A."/>
            <person name="Antonio M."/>
            <person name="Oren A."/>
            <person name="Chaudhuri R.R."/>
            <person name="La Ragione R."/>
            <person name="Hildebrand F."/>
            <person name="Pallen M.J."/>
        </authorList>
    </citation>
    <scope>NUCLEOTIDE SEQUENCE</scope>
    <source>
        <strain evidence="7">2830</strain>
    </source>
</reference>
<dbReference type="PANTHER" id="PTHR43182:SF1">
    <property type="entry name" value="COBALT-PRECORRIN-7 C(5)-METHYLTRANSFERASE"/>
    <property type="match status" value="1"/>
</dbReference>
<evidence type="ECO:0000256" key="4">
    <source>
        <dbReference type="ARBA" id="ARBA00022679"/>
    </source>
</evidence>
<dbReference type="InterPro" id="IPR029063">
    <property type="entry name" value="SAM-dependent_MTases_sf"/>
</dbReference>
<accession>A0A9D1HMG3</accession>
<gene>
    <name evidence="7" type="primary">cbiE</name>
    <name evidence="7" type="ORF">IAB00_05230</name>
</gene>
<dbReference type="InterPro" id="IPR014776">
    <property type="entry name" value="4pyrrole_Mease_sub2"/>
</dbReference>
<keyword evidence="2" id="KW-0169">Cobalamin biosynthesis</keyword>
<reference evidence="7" key="1">
    <citation type="submission" date="2020-10" db="EMBL/GenBank/DDBJ databases">
        <authorList>
            <person name="Gilroy R."/>
        </authorList>
    </citation>
    <scope>NUCLEOTIDE SEQUENCE</scope>
    <source>
        <strain evidence="7">2830</strain>
    </source>
</reference>
<dbReference type="InterPro" id="IPR014008">
    <property type="entry name" value="Cbl_synth_MTase_CbiT"/>
</dbReference>
<evidence type="ECO:0000259" key="6">
    <source>
        <dbReference type="Pfam" id="PF00590"/>
    </source>
</evidence>
<evidence type="ECO:0000256" key="5">
    <source>
        <dbReference type="ARBA" id="ARBA00022691"/>
    </source>
</evidence>
<evidence type="ECO:0000256" key="3">
    <source>
        <dbReference type="ARBA" id="ARBA00022603"/>
    </source>
</evidence>
<evidence type="ECO:0000256" key="1">
    <source>
        <dbReference type="ARBA" id="ARBA00004953"/>
    </source>
</evidence>
<dbReference type="GO" id="GO:0032259">
    <property type="term" value="P:methylation"/>
    <property type="evidence" value="ECO:0007669"/>
    <property type="project" value="UniProtKB-KW"/>
</dbReference>
<sequence length="405" mass="42985">MNGQIPYIIGVGPGSPGFLYPIAKDLIDRADIVIGGRRQLTEFAPNAPETVVIDKGLSSILALIESKWREKRLVVLASGDTGLFSIRAYLQNRLPDVPFKVLPGISSLQCLLAHCNANLNDLKIITLHGAADANLQNTVMMNPLTAIFCGGENTPQSIAAKLTRLKFASLWLTVGENLTYPEERVSCGSPADIAQGDFSELSVMLIKNNDPASRPWPYLPAGIADEAFTRGNVPMTKSEVRAVITAKLHLTPQSRLLEIGSGTGSVTIEAALAAYNGSVISLEKNPAAVALCRENLARFGLDNVKLIEGEAPAAIPEDAIFDRVFIGGSGGNLADIIKSLGEKPLRAVISAITLESAGEALTALQDCGFSDIEAVQITAARSRPAGSKHLMLGLNPVTIISGERK</sequence>
<dbReference type="Proteomes" id="UP000824124">
    <property type="component" value="Unassembled WGS sequence"/>
</dbReference>
<dbReference type="InterPro" id="IPR035996">
    <property type="entry name" value="4pyrrol_Methylase_sf"/>
</dbReference>
<dbReference type="Gene3D" id="3.40.1010.10">
    <property type="entry name" value="Cobalt-precorrin-4 Transmethylase, Domain 1"/>
    <property type="match status" value="1"/>
</dbReference>
<dbReference type="SUPFAM" id="SSF53790">
    <property type="entry name" value="Tetrapyrrole methylase"/>
    <property type="match status" value="1"/>
</dbReference>
<organism evidence="7 8">
    <name type="scientific">Candidatus Avidehalobacter gallistercoris</name>
    <dbReference type="NCBI Taxonomy" id="2840694"/>
    <lineage>
        <taxon>Bacteria</taxon>
        <taxon>Bacillati</taxon>
        <taxon>Bacillota</taxon>
        <taxon>Clostridia</taxon>
        <taxon>Eubacteriales</taxon>
        <taxon>Peptococcaceae</taxon>
        <taxon>Peptococcaceae incertae sedis</taxon>
        <taxon>Candidatus Avidehalobacter</taxon>
    </lineage>
</organism>
<dbReference type="InterPro" id="IPR000878">
    <property type="entry name" value="4pyrrol_Mease"/>
</dbReference>
<dbReference type="CDD" id="cd11644">
    <property type="entry name" value="Precorrin-6Y-MT"/>
    <property type="match status" value="1"/>
</dbReference>
<comment type="pathway">
    <text evidence="1">Cofactor biosynthesis; adenosylcobalamin biosynthesis.</text>
</comment>
<dbReference type="NCBIfam" id="TIGR02467">
    <property type="entry name" value="CbiE"/>
    <property type="match status" value="1"/>
</dbReference>
<dbReference type="CDD" id="cd02440">
    <property type="entry name" value="AdoMet_MTases"/>
    <property type="match status" value="1"/>
</dbReference>
<dbReference type="Gene3D" id="3.30.950.10">
    <property type="entry name" value="Methyltransferase, Cobalt-precorrin-4 Transmethylase, Domain 2"/>
    <property type="match status" value="1"/>
</dbReference>
<comment type="caution">
    <text evidence="7">The sequence shown here is derived from an EMBL/GenBank/DDBJ whole genome shotgun (WGS) entry which is preliminary data.</text>
</comment>